<evidence type="ECO:0000259" key="10">
    <source>
        <dbReference type="Pfam" id="PF10290"/>
    </source>
</evidence>
<dbReference type="Proteomes" id="UP001209570">
    <property type="component" value="Unassembled WGS sequence"/>
</dbReference>
<dbReference type="Pfam" id="PF10287">
    <property type="entry name" value="YJL171C_Tos1_C"/>
    <property type="match status" value="1"/>
</dbReference>
<dbReference type="GO" id="GO:0071555">
    <property type="term" value="P:cell wall organization"/>
    <property type="evidence" value="ECO:0007669"/>
    <property type="project" value="UniProtKB-KW"/>
</dbReference>
<dbReference type="PROSITE" id="PS51367">
    <property type="entry name" value="THAUMATIN_2"/>
    <property type="match status" value="1"/>
</dbReference>
<comment type="caution">
    <text evidence="11">The sequence shown here is derived from an EMBL/GenBank/DDBJ whole genome shotgun (WGS) entry which is preliminary data.</text>
</comment>
<feature type="signal peptide" evidence="8">
    <location>
        <begin position="1"/>
        <end position="25"/>
    </location>
</feature>
<dbReference type="SUPFAM" id="SSF49870">
    <property type="entry name" value="Osmotin, thaumatin-like protein"/>
    <property type="match status" value="1"/>
</dbReference>
<keyword evidence="6" id="KW-0326">Glycosidase</keyword>
<evidence type="ECO:0000256" key="6">
    <source>
        <dbReference type="ARBA" id="ARBA00023295"/>
    </source>
</evidence>
<proteinExistence type="inferred from homology"/>
<dbReference type="Gene3D" id="2.60.110.10">
    <property type="entry name" value="Thaumatin"/>
    <property type="match status" value="1"/>
</dbReference>
<dbReference type="InterPro" id="IPR037176">
    <property type="entry name" value="Osmotin/thaumatin-like_sf"/>
</dbReference>
<feature type="domain" description="Cell wall protein YJL171C/Tos1 N-terminal" evidence="10">
    <location>
        <begin position="208"/>
        <end position="253"/>
    </location>
</feature>
<evidence type="ECO:0000313" key="12">
    <source>
        <dbReference type="Proteomes" id="UP001209570"/>
    </source>
</evidence>
<gene>
    <name evidence="11" type="ORF">P43SY_006181</name>
</gene>
<keyword evidence="7" id="KW-0961">Cell wall biogenesis/degradation</keyword>
<comment type="catalytic activity">
    <reaction evidence="1">
        <text>Hydrolysis of (1-&gt;3)-beta-D-glucosidic linkages in (1-&gt;3)-beta-D-glucans.</text>
        <dbReference type="EC" id="3.2.1.39"/>
    </reaction>
</comment>
<keyword evidence="12" id="KW-1185">Reference proteome</keyword>
<keyword evidence="5" id="KW-0378">Hydrolase</keyword>
<dbReference type="EMBL" id="JAKCXM010000215">
    <property type="protein sequence ID" value="KAJ0398457.1"/>
    <property type="molecule type" value="Genomic_DNA"/>
</dbReference>
<evidence type="ECO:0000259" key="9">
    <source>
        <dbReference type="Pfam" id="PF10287"/>
    </source>
</evidence>
<evidence type="ECO:0000256" key="8">
    <source>
        <dbReference type="SAM" id="SignalP"/>
    </source>
</evidence>
<dbReference type="Pfam" id="PF10290">
    <property type="entry name" value="YJL171C_Tos1_N"/>
    <property type="match status" value="1"/>
</dbReference>
<keyword evidence="4 8" id="KW-0732">Signal</keyword>
<dbReference type="InterPro" id="IPR018805">
    <property type="entry name" value="YJL171C/Tos1_C"/>
</dbReference>
<dbReference type="InterPro" id="IPR001938">
    <property type="entry name" value="Thaumatin"/>
</dbReference>
<comment type="similarity">
    <text evidence="2">Belongs to the PGA52 family.</text>
</comment>
<feature type="domain" description="Cell wall protein YJL171C/Tos1 C-terminal" evidence="9">
    <location>
        <begin position="261"/>
        <end position="499"/>
    </location>
</feature>
<dbReference type="EC" id="3.2.1.39" evidence="3"/>
<dbReference type="PANTHER" id="PTHR31737">
    <property type="entry name" value="PROTEIN TOS1"/>
    <property type="match status" value="1"/>
</dbReference>
<evidence type="ECO:0000256" key="7">
    <source>
        <dbReference type="ARBA" id="ARBA00023316"/>
    </source>
</evidence>
<evidence type="ECO:0000256" key="1">
    <source>
        <dbReference type="ARBA" id="ARBA00000382"/>
    </source>
</evidence>
<evidence type="ECO:0000256" key="4">
    <source>
        <dbReference type="ARBA" id="ARBA00022729"/>
    </source>
</evidence>
<evidence type="ECO:0000313" key="11">
    <source>
        <dbReference type="EMBL" id="KAJ0398457.1"/>
    </source>
</evidence>
<organism evidence="11 12">
    <name type="scientific">Pythium insidiosum</name>
    <name type="common">Pythiosis disease agent</name>
    <dbReference type="NCBI Taxonomy" id="114742"/>
    <lineage>
        <taxon>Eukaryota</taxon>
        <taxon>Sar</taxon>
        <taxon>Stramenopiles</taxon>
        <taxon>Oomycota</taxon>
        <taxon>Peronosporomycetes</taxon>
        <taxon>Pythiales</taxon>
        <taxon>Pythiaceae</taxon>
        <taxon>Pythium</taxon>
    </lineage>
</organism>
<dbReference type="AlphaFoldDB" id="A0AAD5LEN3"/>
<name>A0AAD5LEN3_PYTIN</name>
<accession>A0AAD5LEN3</accession>
<feature type="chain" id="PRO_5041940850" description="glucan endo-1,3-beta-D-glucosidase" evidence="8">
    <location>
        <begin position="26"/>
        <end position="502"/>
    </location>
</feature>
<dbReference type="PANTHER" id="PTHR31737:SF2">
    <property type="entry name" value="PROTEIN TOS1"/>
    <property type="match status" value="1"/>
</dbReference>
<sequence length="502" mass="54650">MTLGATTWGITLALALAASTSAVRATRFYFHNQCPFQIDLWDNSQFIYIPANGPVVVQDAARPGLMWRHGYNPQATLAEFSIVGDGKVWYDISIIPPGPDWCFSYEDCRAYTGRKGFNVPMAILPRSNVDAPGFYCRPLYCLYDGCPDAYHFPADNSKVRSCPETTEFSVVFCPNGTTPSGPTATLGSTGYTRAVYSYRGRHAGNGLGSYDMVTSLAGCRRQRVTRNSPVGPLSEDVSMVFRGPMEIFNIAVFDNPLGLIWRRVSWYKRGGDASNLLFMNNMNIDYSGRGLHGPQIFASSDGRTGATSPQRFLGSLAEASDPSRVGAGPGITTGVEVNIVTAQRCTGATCRGYWGGSYAFRGWGSGKKIFVVRLQMPRGSRPDQPAMWMLNSQVLQSGQYSGCNCRGMGAAGGCGELDIAEVIETNAARDRISTHYYFYDGSTVSPAGDNFASRPTDKPTTYVTVIDDSGDGVIKILEIDDGFDFDSTTLLSRAQVQQWINA</sequence>
<reference evidence="11" key="1">
    <citation type="submission" date="2021-12" db="EMBL/GenBank/DDBJ databases">
        <title>Prjna785345.</title>
        <authorList>
            <person name="Rujirawat T."/>
            <person name="Krajaejun T."/>
        </authorList>
    </citation>
    <scope>NUCLEOTIDE SEQUENCE</scope>
    <source>
        <strain evidence="11">Pi057C3</strain>
    </source>
</reference>
<evidence type="ECO:0000256" key="2">
    <source>
        <dbReference type="ARBA" id="ARBA00006055"/>
    </source>
</evidence>
<protein>
    <recommendedName>
        <fullName evidence="3">glucan endo-1,3-beta-D-glucosidase</fullName>
        <ecNumber evidence="3">3.2.1.39</ecNumber>
    </recommendedName>
</protein>
<dbReference type="GO" id="GO:0042973">
    <property type="term" value="F:glucan endo-1,3-beta-D-glucosidase activity"/>
    <property type="evidence" value="ECO:0007669"/>
    <property type="project" value="UniProtKB-EC"/>
</dbReference>
<evidence type="ECO:0000256" key="5">
    <source>
        <dbReference type="ARBA" id="ARBA00022801"/>
    </source>
</evidence>
<dbReference type="InterPro" id="IPR018807">
    <property type="entry name" value="YJL171C/Tos1_N"/>
</dbReference>
<evidence type="ECO:0000256" key="3">
    <source>
        <dbReference type="ARBA" id="ARBA00012780"/>
    </source>
</evidence>
<dbReference type="SMART" id="SM00205">
    <property type="entry name" value="THN"/>
    <property type="match status" value="1"/>
</dbReference>